<comment type="caution">
    <text evidence="2">The sequence shown here is derived from an EMBL/GenBank/DDBJ whole genome shotgun (WGS) entry which is preliminary data.</text>
</comment>
<feature type="compositionally biased region" description="Low complexity" evidence="1">
    <location>
        <begin position="1"/>
        <end position="14"/>
    </location>
</feature>
<evidence type="ECO:0000256" key="1">
    <source>
        <dbReference type="SAM" id="MobiDB-lite"/>
    </source>
</evidence>
<evidence type="ECO:0000313" key="2">
    <source>
        <dbReference type="EMBL" id="GFS33103.1"/>
    </source>
</evidence>
<evidence type="ECO:0000313" key="3">
    <source>
        <dbReference type="Proteomes" id="UP000887013"/>
    </source>
</evidence>
<proteinExistence type="predicted"/>
<dbReference type="AlphaFoldDB" id="A0A8X6M9B2"/>
<sequence>MPSKPSAPSLSHSSFGQGSRIPDDLVGSDYITDDNNIISSRLSGDNYHFYILDFKIITYLYCLYEAYPPPPEPAPRDLPPSRMKKGSLTAGHHTSRTSLEEGTQSTLLHSYTFF</sequence>
<name>A0A8X6M9B2_NEPPI</name>
<gene>
    <name evidence="2" type="primary">RhoGAPp190_0</name>
    <name evidence="2" type="ORF">NPIL_536211</name>
</gene>
<feature type="region of interest" description="Disordered" evidence="1">
    <location>
        <begin position="71"/>
        <end position="103"/>
    </location>
</feature>
<keyword evidence="3" id="KW-1185">Reference proteome</keyword>
<protein>
    <submittedName>
        <fullName evidence="2">Rho GTPase-activating protein 190</fullName>
    </submittedName>
</protein>
<organism evidence="2 3">
    <name type="scientific">Nephila pilipes</name>
    <name type="common">Giant wood spider</name>
    <name type="synonym">Nephila maculata</name>
    <dbReference type="NCBI Taxonomy" id="299642"/>
    <lineage>
        <taxon>Eukaryota</taxon>
        <taxon>Metazoa</taxon>
        <taxon>Ecdysozoa</taxon>
        <taxon>Arthropoda</taxon>
        <taxon>Chelicerata</taxon>
        <taxon>Arachnida</taxon>
        <taxon>Araneae</taxon>
        <taxon>Araneomorphae</taxon>
        <taxon>Entelegynae</taxon>
        <taxon>Araneoidea</taxon>
        <taxon>Nephilidae</taxon>
        <taxon>Nephila</taxon>
    </lineage>
</organism>
<dbReference type="Proteomes" id="UP000887013">
    <property type="component" value="Unassembled WGS sequence"/>
</dbReference>
<feature type="region of interest" description="Disordered" evidence="1">
    <location>
        <begin position="1"/>
        <end position="22"/>
    </location>
</feature>
<reference evidence="2" key="1">
    <citation type="submission" date="2020-08" db="EMBL/GenBank/DDBJ databases">
        <title>Multicomponent nature underlies the extraordinary mechanical properties of spider dragline silk.</title>
        <authorList>
            <person name="Kono N."/>
            <person name="Nakamura H."/>
            <person name="Mori M."/>
            <person name="Yoshida Y."/>
            <person name="Ohtoshi R."/>
            <person name="Malay A.D."/>
            <person name="Moran D.A.P."/>
            <person name="Tomita M."/>
            <person name="Numata K."/>
            <person name="Arakawa K."/>
        </authorList>
    </citation>
    <scope>NUCLEOTIDE SEQUENCE</scope>
</reference>
<dbReference type="EMBL" id="BMAW01042214">
    <property type="protein sequence ID" value="GFS33103.1"/>
    <property type="molecule type" value="Genomic_DNA"/>
</dbReference>
<accession>A0A8X6M9B2</accession>